<reference evidence="3" key="1">
    <citation type="journal article" date="2021" name="Nat. Commun.">
        <title>Genetic determinants of endophytism in the Arabidopsis root mycobiome.</title>
        <authorList>
            <person name="Mesny F."/>
            <person name="Miyauchi S."/>
            <person name="Thiergart T."/>
            <person name="Pickel B."/>
            <person name="Atanasova L."/>
            <person name="Karlsson M."/>
            <person name="Huettel B."/>
            <person name="Barry K.W."/>
            <person name="Haridas S."/>
            <person name="Chen C."/>
            <person name="Bauer D."/>
            <person name="Andreopoulos W."/>
            <person name="Pangilinan J."/>
            <person name="LaButti K."/>
            <person name="Riley R."/>
            <person name="Lipzen A."/>
            <person name="Clum A."/>
            <person name="Drula E."/>
            <person name="Henrissat B."/>
            <person name="Kohler A."/>
            <person name="Grigoriev I.V."/>
            <person name="Martin F.M."/>
            <person name="Hacquard S."/>
        </authorList>
    </citation>
    <scope>NUCLEOTIDE SEQUENCE</scope>
    <source>
        <strain evidence="3">MPI-SDFR-AT-0117</strain>
    </source>
</reference>
<name>A0A9P8V4L2_9PEZI</name>
<evidence type="ECO:0000313" key="4">
    <source>
        <dbReference type="Proteomes" id="UP000770015"/>
    </source>
</evidence>
<sequence length="76" mass="8376">MLFFLLFLLLDRLADQQIIRTDVCLPRLRGVPCQSPGWLAQVLVAKPSGSTNRSGSIQTHYPCSETGTVRNGQTDS</sequence>
<evidence type="ECO:0000313" key="3">
    <source>
        <dbReference type="EMBL" id="KAH6675248.1"/>
    </source>
</evidence>
<evidence type="ECO:0000256" key="2">
    <source>
        <dbReference type="SAM" id="SignalP"/>
    </source>
</evidence>
<keyword evidence="4" id="KW-1185">Reference proteome</keyword>
<feature type="signal peptide" evidence="2">
    <location>
        <begin position="1"/>
        <end position="16"/>
    </location>
</feature>
<organism evidence="3 4">
    <name type="scientific">Plectosphaerella plurivora</name>
    <dbReference type="NCBI Taxonomy" id="936078"/>
    <lineage>
        <taxon>Eukaryota</taxon>
        <taxon>Fungi</taxon>
        <taxon>Dikarya</taxon>
        <taxon>Ascomycota</taxon>
        <taxon>Pezizomycotina</taxon>
        <taxon>Sordariomycetes</taxon>
        <taxon>Hypocreomycetidae</taxon>
        <taxon>Glomerellales</taxon>
        <taxon>Plectosphaerellaceae</taxon>
        <taxon>Plectosphaerella</taxon>
    </lineage>
</organism>
<feature type="chain" id="PRO_5040355062" description="Secreted protein" evidence="2">
    <location>
        <begin position="17"/>
        <end position="76"/>
    </location>
</feature>
<dbReference type="EMBL" id="JAGSXJ010000025">
    <property type="protein sequence ID" value="KAH6675248.1"/>
    <property type="molecule type" value="Genomic_DNA"/>
</dbReference>
<gene>
    <name evidence="3" type="ORF">F5X68DRAFT_214179</name>
</gene>
<proteinExistence type="predicted"/>
<accession>A0A9P8V4L2</accession>
<keyword evidence="2" id="KW-0732">Signal</keyword>
<protein>
    <recommendedName>
        <fullName evidence="5">Secreted protein</fullName>
    </recommendedName>
</protein>
<comment type="caution">
    <text evidence="3">The sequence shown here is derived from an EMBL/GenBank/DDBJ whole genome shotgun (WGS) entry which is preliminary data.</text>
</comment>
<feature type="region of interest" description="Disordered" evidence="1">
    <location>
        <begin position="48"/>
        <end position="76"/>
    </location>
</feature>
<dbReference type="Proteomes" id="UP000770015">
    <property type="component" value="Unassembled WGS sequence"/>
</dbReference>
<evidence type="ECO:0000256" key="1">
    <source>
        <dbReference type="SAM" id="MobiDB-lite"/>
    </source>
</evidence>
<dbReference type="AlphaFoldDB" id="A0A9P8V4L2"/>
<evidence type="ECO:0008006" key="5">
    <source>
        <dbReference type="Google" id="ProtNLM"/>
    </source>
</evidence>